<evidence type="ECO:0000313" key="2">
    <source>
        <dbReference type="EMBL" id="KAK7501604.1"/>
    </source>
</evidence>
<gene>
    <name evidence="2" type="ORF">BaRGS_00007035</name>
</gene>
<protein>
    <submittedName>
        <fullName evidence="2">Uncharacterized protein</fullName>
    </submittedName>
</protein>
<organism evidence="2 3">
    <name type="scientific">Batillaria attramentaria</name>
    <dbReference type="NCBI Taxonomy" id="370345"/>
    <lineage>
        <taxon>Eukaryota</taxon>
        <taxon>Metazoa</taxon>
        <taxon>Spiralia</taxon>
        <taxon>Lophotrochozoa</taxon>
        <taxon>Mollusca</taxon>
        <taxon>Gastropoda</taxon>
        <taxon>Caenogastropoda</taxon>
        <taxon>Sorbeoconcha</taxon>
        <taxon>Cerithioidea</taxon>
        <taxon>Batillariidae</taxon>
        <taxon>Batillaria</taxon>
    </lineage>
</organism>
<name>A0ABD0LPK5_9CAEN</name>
<evidence type="ECO:0000256" key="1">
    <source>
        <dbReference type="SAM" id="MobiDB-lite"/>
    </source>
</evidence>
<accession>A0ABD0LPK5</accession>
<keyword evidence="3" id="KW-1185">Reference proteome</keyword>
<reference evidence="2 3" key="1">
    <citation type="journal article" date="2023" name="Sci. Data">
        <title>Genome assembly of the Korean intertidal mud-creeper Batillaria attramentaria.</title>
        <authorList>
            <person name="Patra A.K."/>
            <person name="Ho P.T."/>
            <person name="Jun S."/>
            <person name="Lee S.J."/>
            <person name="Kim Y."/>
            <person name="Won Y.J."/>
        </authorList>
    </citation>
    <scope>NUCLEOTIDE SEQUENCE [LARGE SCALE GENOMIC DNA]</scope>
    <source>
        <strain evidence="2">Wonlab-2016</strain>
    </source>
</reference>
<dbReference type="EMBL" id="JACVVK020000030">
    <property type="protein sequence ID" value="KAK7501604.1"/>
    <property type="molecule type" value="Genomic_DNA"/>
</dbReference>
<comment type="caution">
    <text evidence="2">The sequence shown here is derived from an EMBL/GenBank/DDBJ whole genome shotgun (WGS) entry which is preliminary data.</text>
</comment>
<dbReference type="Proteomes" id="UP001519460">
    <property type="component" value="Unassembled WGS sequence"/>
</dbReference>
<proteinExistence type="predicted"/>
<feature type="region of interest" description="Disordered" evidence="1">
    <location>
        <begin position="1"/>
        <end position="34"/>
    </location>
</feature>
<sequence>MTALRMSARGGESCRNRASDLQTEAARGKRKKSANVEIMNCSHNKHKVHPAAMSSDSARGGRLRHCRRVTLHLTTATGTEVLLSEQ</sequence>
<feature type="non-terminal residue" evidence="2">
    <location>
        <position position="86"/>
    </location>
</feature>
<dbReference type="AlphaFoldDB" id="A0ABD0LPK5"/>
<evidence type="ECO:0000313" key="3">
    <source>
        <dbReference type="Proteomes" id="UP001519460"/>
    </source>
</evidence>